<comment type="caution">
    <text evidence="9">The sequence shown here is derived from an EMBL/GenBank/DDBJ whole genome shotgun (WGS) entry which is preliminary data.</text>
</comment>
<organism evidence="9 10">
    <name type="scientific">Siculibacillus lacustris</name>
    <dbReference type="NCBI Taxonomy" id="1549641"/>
    <lineage>
        <taxon>Bacteria</taxon>
        <taxon>Pseudomonadati</taxon>
        <taxon>Pseudomonadota</taxon>
        <taxon>Alphaproteobacteria</taxon>
        <taxon>Hyphomicrobiales</taxon>
        <taxon>Ancalomicrobiaceae</taxon>
        <taxon>Siculibacillus</taxon>
    </lineage>
</organism>
<accession>A0A4Q9VND9</accession>
<keyword evidence="3" id="KW-0813">Transport</keyword>
<evidence type="ECO:0000256" key="1">
    <source>
        <dbReference type="ARBA" id="ARBA00004651"/>
    </source>
</evidence>
<dbReference type="EMBL" id="SJFN01000017">
    <property type="protein sequence ID" value="TBW36934.1"/>
    <property type="molecule type" value="Genomic_DNA"/>
</dbReference>
<reference evidence="9 10" key="1">
    <citation type="submission" date="2019-02" db="EMBL/GenBank/DDBJ databases">
        <title>Siculibacillus lacustris gen. nov., sp. nov., a new rosette-forming bacterium isolated from a freshwater crater lake (Lake St. Ana, Romania).</title>
        <authorList>
            <person name="Felfoldi T."/>
            <person name="Marton Z."/>
            <person name="Szabo A."/>
            <person name="Mentes A."/>
            <person name="Boka K."/>
            <person name="Marialigeti K."/>
            <person name="Mathe I."/>
            <person name="Koncz M."/>
            <person name="Schumann P."/>
            <person name="Toth E."/>
        </authorList>
    </citation>
    <scope>NUCLEOTIDE SEQUENCE [LARGE SCALE GENOMIC DNA]</scope>
    <source>
        <strain evidence="9 10">SA-279</strain>
    </source>
</reference>
<sequence>MLWVHLAVLFSGAIAAGAINALAGGGSLVTLPILLALGLPPAAANATNAVAAWTGLMGGALRYRGMLRPHRRAVAHMAVISAVGGLIGGGLMLTTPAPLLAGLLPWLILIATLCFLVSPWVDRALRRDGAWGLDRTADLAGWRGVVLFAVSVATGYFNPCGGVAMVAAFATFGIDDLRLANGLKIVLGMTMTGASVALFVAADAVVWPWALVMVAGTLLGGWLGATLALRIDRRLLRGLILTWGGVMSAVFLAPS</sequence>
<evidence type="ECO:0000256" key="7">
    <source>
        <dbReference type="ARBA" id="ARBA00023136"/>
    </source>
</evidence>
<comment type="similarity">
    <text evidence="2 8">Belongs to the 4-toluene sulfonate uptake permease (TSUP) (TC 2.A.102) family.</text>
</comment>
<dbReference type="OrthoDB" id="9807082at2"/>
<evidence type="ECO:0000256" key="4">
    <source>
        <dbReference type="ARBA" id="ARBA00022475"/>
    </source>
</evidence>
<evidence type="ECO:0000256" key="3">
    <source>
        <dbReference type="ARBA" id="ARBA00022448"/>
    </source>
</evidence>
<dbReference type="InterPro" id="IPR002781">
    <property type="entry name" value="TM_pro_TauE-like"/>
</dbReference>
<dbReference type="PANTHER" id="PTHR30269">
    <property type="entry name" value="TRANSMEMBRANE PROTEIN YFCA"/>
    <property type="match status" value="1"/>
</dbReference>
<comment type="subcellular location">
    <subcellularLocation>
        <location evidence="1 8">Cell membrane</location>
        <topology evidence="1 8">Multi-pass membrane protein</topology>
    </subcellularLocation>
</comment>
<evidence type="ECO:0000256" key="2">
    <source>
        <dbReference type="ARBA" id="ARBA00009142"/>
    </source>
</evidence>
<dbReference type="InterPro" id="IPR052017">
    <property type="entry name" value="TSUP"/>
</dbReference>
<evidence type="ECO:0000256" key="6">
    <source>
        <dbReference type="ARBA" id="ARBA00022989"/>
    </source>
</evidence>
<name>A0A4Q9VND9_9HYPH</name>
<keyword evidence="10" id="KW-1185">Reference proteome</keyword>
<keyword evidence="6 8" id="KW-1133">Transmembrane helix</keyword>
<evidence type="ECO:0000256" key="5">
    <source>
        <dbReference type="ARBA" id="ARBA00022692"/>
    </source>
</evidence>
<proteinExistence type="inferred from homology"/>
<feature type="transmembrane region" description="Helical" evidence="8">
    <location>
        <begin position="99"/>
        <end position="121"/>
    </location>
</feature>
<feature type="transmembrane region" description="Helical" evidence="8">
    <location>
        <begin position="235"/>
        <end position="253"/>
    </location>
</feature>
<dbReference type="PANTHER" id="PTHR30269:SF0">
    <property type="entry name" value="MEMBRANE TRANSPORTER PROTEIN YFCA-RELATED"/>
    <property type="match status" value="1"/>
</dbReference>
<evidence type="ECO:0000313" key="10">
    <source>
        <dbReference type="Proteomes" id="UP000292781"/>
    </source>
</evidence>
<keyword evidence="5 8" id="KW-0812">Transmembrane</keyword>
<feature type="transmembrane region" description="Helical" evidence="8">
    <location>
        <begin position="207"/>
        <end position="228"/>
    </location>
</feature>
<gene>
    <name evidence="9" type="ORF">EYW49_12310</name>
</gene>
<evidence type="ECO:0000256" key="8">
    <source>
        <dbReference type="RuleBase" id="RU363041"/>
    </source>
</evidence>
<feature type="transmembrane region" description="Helical" evidence="8">
    <location>
        <begin position="39"/>
        <end position="61"/>
    </location>
</feature>
<dbReference type="Pfam" id="PF01925">
    <property type="entry name" value="TauE"/>
    <property type="match status" value="1"/>
</dbReference>
<dbReference type="GO" id="GO:0005886">
    <property type="term" value="C:plasma membrane"/>
    <property type="evidence" value="ECO:0007669"/>
    <property type="project" value="UniProtKB-SubCell"/>
</dbReference>
<dbReference type="RefSeq" id="WP_131309884.1">
    <property type="nucleotide sequence ID" value="NZ_SJFN01000017.1"/>
</dbReference>
<keyword evidence="7 8" id="KW-0472">Membrane</keyword>
<feature type="transmembrane region" description="Helical" evidence="8">
    <location>
        <begin position="73"/>
        <end position="93"/>
    </location>
</feature>
<dbReference type="AlphaFoldDB" id="A0A4Q9VND9"/>
<keyword evidence="4 8" id="KW-1003">Cell membrane</keyword>
<protein>
    <recommendedName>
        <fullName evidence="8">Probable membrane transporter protein</fullName>
    </recommendedName>
</protein>
<evidence type="ECO:0000313" key="9">
    <source>
        <dbReference type="EMBL" id="TBW36934.1"/>
    </source>
</evidence>
<dbReference type="Proteomes" id="UP000292781">
    <property type="component" value="Unassembled WGS sequence"/>
</dbReference>